<dbReference type="Gene3D" id="3.40.50.1820">
    <property type="entry name" value="alpha/beta hydrolase"/>
    <property type="match status" value="1"/>
</dbReference>
<dbReference type="InterPro" id="IPR000073">
    <property type="entry name" value="AB_hydrolase_1"/>
</dbReference>
<evidence type="ECO:0000313" key="8">
    <source>
        <dbReference type="Proteomes" id="UP000655550"/>
    </source>
</evidence>
<organism evidence="7 8">
    <name type="scientific">Pseudomonas fluvialis</name>
    <dbReference type="NCBI Taxonomy" id="1793966"/>
    <lineage>
        <taxon>Bacteria</taxon>
        <taxon>Pseudomonadati</taxon>
        <taxon>Pseudomonadota</taxon>
        <taxon>Gammaproteobacteria</taxon>
        <taxon>Pseudomonadales</taxon>
        <taxon>Pseudomonadaceae</taxon>
        <taxon>Pseudomonas</taxon>
    </lineage>
</organism>
<evidence type="ECO:0000256" key="2">
    <source>
        <dbReference type="ARBA" id="ARBA00022490"/>
    </source>
</evidence>
<dbReference type="InterPro" id="IPR010941">
    <property type="entry name" value="PhaC_N"/>
</dbReference>
<dbReference type="PANTHER" id="PTHR36837:SF5">
    <property type="entry name" value="POLY-3-HYDROXYBUTYRATE SYNTHASE"/>
    <property type="match status" value="1"/>
</dbReference>
<proteinExistence type="predicted"/>
<evidence type="ECO:0000256" key="4">
    <source>
        <dbReference type="ARBA" id="ARBA00023315"/>
    </source>
</evidence>
<dbReference type="SUPFAM" id="SSF53474">
    <property type="entry name" value="alpha/beta-Hydrolases"/>
    <property type="match status" value="1"/>
</dbReference>
<dbReference type="NCBIfam" id="TIGR01838">
    <property type="entry name" value="PHA_synth_I"/>
    <property type="match status" value="1"/>
</dbReference>
<gene>
    <name evidence="7" type="ORF">GCM10007363_29890</name>
</gene>
<feature type="domain" description="AB hydrolase-1" evidence="5">
    <location>
        <begin position="279"/>
        <end position="519"/>
    </location>
</feature>
<dbReference type="PANTHER" id="PTHR36837">
    <property type="entry name" value="POLY(3-HYDROXYALKANOATE) POLYMERASE SUBUNIT PHAC"/>
    <property type="match status" value="1"/>
</dbReference>
<dbReference type="Proteomes" id="UP000655550">
    <property type="component" value="Unassembled WGS sequence"/>
</dbReference>
<dbReference type="InterPro" id="IPR051321">
    <property type="entry name" value="PHA/PHB_synthase"/>
</dbReference>
<keyword evidence="8" id="KW-1185">Reference proteome</keyword>
<comment type="caution">
    <text evidence="7">The sequence shown here is derived from an EMBL/GenBank/DDBJ whole genome shotgun (WGS) entry which is preliminary data.</text>
</comment>
<protein>
    <submittedName>
        <fullName evidence="7">Class I poly(R)-hydroxyalkanoic acid synthase</fullName>
    </submittedName>
</protein>
<dbReference type="InterPro" id="IPR029058">
    <property type="entry name" value="AB_hydrolase_fold"/>
</dbReference>
<name>A0ABQ2AV76_9PSED</name>
<keyword evidence="4" id="KW-0012">Acyltransferase</keyword>
<accession>A0ABQ2AV76</accession>
<evidence type="ECO:0000313" key="7">
    <source>
        <dbReference type="EMBL" id="GGH96992.1"/>
    </source>
</evidence>
<evidence type="ECO:0000256" key="1">
    <source>
        <dbReference type="ARBA" id="ARBA00004496"/>
    </source>
</evidence>
<evidence type="ECO:0000259" key="5">
    <source>
        <dbReference type="Pfam" id="PF00561"/>
    </source>
</evidence>
<comment type="subcellular location">
    <subcellularLocation>
        <location evidence="1">Cytoplasm</location>
    </subcellularLocation>
</comment>
<sequence>MFPDMLKKVTGKVLRTVNRNLDRAEEQMEKWLGQTGLVSDTTLSTLSEMSTAYRNLWESALLNPLRFVEAESQLLRQHVALGVYGAARACGQQPDPVATAEPDDRRFAAEEWRRWLPYDYLHQAYLLNAQALLDWVDQMPGIPGANHDQMRFYVRQVVSALSPSNFLASNPEALRITVEQRGQNLLEGGRQLLTDISRNPGLFNVAMADVSAFRIGENIATTPGQVVYQNELMQLIQYSPSTPSVYQRPLLVVPPWINKFYILDLTPQNSLIRWMVEQGLTVFVISWVNPGPELRDKGFEDYMLEGPLQAMQVIQAITGEEQLNALGYCIGGTLLGSTLAWLAKKGRQPVASATYLTTLLDFSDPGGIGVFINEHSLSGIERMLQRQGYLDGRAMAFTFNLLRENELFWSFWINNYLKGKPPAAFDLLYWNTDGTNLPARMHAYYLRQMYLENRLVQADALTLAGESIDLAQIEVPSFFLSTQQDHIAKWKTTYRGARVHGGERTFVLAGSGHIAGVVNPPAKGKYGYWCNAQLPEDAEQWFADAERHPGSWWPHWLQWLTQYAGEQVPPREPGSADYPPLQAAPGSYVRVRAADAIAAGQRRAKRPA</sequence>
<keyword evidence="3" id="KW-0808">Transferase</keyword>
<reference evidence="8" key="1">
    <citation type="journal article" date="2019" name="Int. J. Syst. Evol. Microbiol.">
        <title>The Global Catalogue of Microorganisms (GCM) 10K type strain sequencing project: providing services to taxonomists for standard genome sequencing and annotation.</title>
        <authorList>
            <consortium name="The Broad Institute Genomics Platform"/>
            <consortium name="The Broad Institute Genome Sequencing Center for Infectious Disease"/>
            <person name="Wu L."/>
            <person name="Ma J."/>
        </authorList>
    </citation>
    <scope>NUCLEOTIDE SEQUENCE [LARGE SCALE GENOMIC DNA]</scope>
    <source>
        <strain evidence="8">CCM 8778</strain>
    </source>
</reference>
<evidence type="ECO:0000256" key="3">
    <source>
        <dbReference type="ARBA" id="ARBA00022679"/>
    </source>
</evidence>
<dbReference type="InterPro" id="IPR010963">
    <property type="entry name" value="PHA_synth_I"/>
</dbReference>
<feature type="domain" description="Poly-beta-hydroxybutyrate polymerase N-terminal" evidence="6">
    <location>
        <begin position="103"/>
        <end position="275"/>
    </location>
</feature>
<keyword evidence="2" id="KW-0963">Cytoplasm</keyword>
<dbReference type="Pfam" id="PF00561">
    <property type="entry name" value="Abhydrolase_1"/>
    <property type="match status" value="1"/>
</dbReference>
<dbReference type="Pfam" id="PF07167">
    <property type="entry name" value="PhaC_N"/>
    <property type="match status" value="1"/>
</dbReference>
<evidence type="ECO:0000259" key="6">
    <source>
        <dbReference type="Pfam" id="PF07167"/>
    </source>
</evidence>
<dbReference type="EMBL" id="BMDE01000012">
    <property type="protein sequence ID" value="GGH96992.1"/>
    <property type="molecule type" value="Genomic_DNA"/>
</dbReference>